<feature type="binding site" evidence="5">
    <location>
        <position position="168"/>
    </location>
    <ligand>
        <name>a divalent metal cation</name>
        <dbReference type="ChEBI" id="CHEBI:60240"/>
        <label>1</label>
    </ligand>
</feature>
<evidence type="ECO:0000256" key="1">
    <source>
        <dbReference type="ARBA" id="ARBA00022438"/>
    </source>
</evidence>
<dbReference type="InterPro" id="IPR001714">
    <property type="entry name" value="Pept_M24_MAP"/>
</dbReference>
<dbReference type="HAMAP" id="MF_01974">
    <property type="entry name" value="MetAP_1"/>
    <property type="match status" value="1"/>
</dbReference>
<dbReference type="PRINTS" id="PR00599">
    <property type="entry name" value="MAPEPTIDASE"/>
</dbReference>
<comment type="cofactor">
    <cofactor evidence="5">
        <name>Co(2+)</name>
        <dbReference type="ChEBI" id="CHEBI:48828"/>
    </cofactor>
    <cofactor evidence="5">
        <name>Zn(2+)</name>
        <dbReference type="ChEBI" id="CHEBI:29105"/>
    </cofactor>
    <cofactor evidence="5">
        <name>Mn(2+)</name>
        <dbReference type="ChEBI" id="CHEBI:29035"/>
    </cofactor>
    <cofactor evidence="5">
        <name>Fe(2+)</name>
        <dbReference type="ChEBI" id="CHEBI:29033"/>
    </cofactor>
    <text evidence="5">Binds 2 divalent metal cations per subunit. Has a high-affinity and a low affinity metal-binding site. The true nature of the physiological cofactor is under debate. The enzyme is active with cobalt, zinc, manganese or divalent iron ions. Most likely, methionine aminopeptidases function as mononuclear Fe(2+)-metalloproteases under physiological conditions, and the catalytically relevant metal-binding site has been assigned to the histidine-containing high-affinity site.</text>
</comment>
<dbReference type="AlphaFoldDB" id="A0A1B9I306"/>
<evidence type="ECO:0000313" key="8">
    <source>
        <dbReference type="EMBL" id="OCF49926.1"/>
    </source>
</evidence>
<evidence type="ECO:0000313" key="10">
    <source>
        <dbReference type="Proteomes" id="UP000094020"/>
    </source>
</evidence>
<dbReference type="OrthoDB" id="3209743at2759"/>
<evidence type="ECO:0000259" key="7">
    <source>
        <dbReference type="Pfam" id="PF00557"/>
    </source>
</evidence>
<feature type="binding site" evidence="5">
    <location>
        <position position="242"/>
    </location>
    <ligand>
        <name>a divalent metal cation</name>
        <dbReference type="ChEBI" id="CHEBI:60240"/>
        <label>2</label>
        <note>catalytic</note>
    </ligand>
</feature>
<dbReference type="GO" id="GO:0046872">
    <property type="term" value="F:metal ion binding"/>
    <property type="evidence" value="ECO:0007669"/>
    <property type="project" value="UniProtKB-UniRule"/>
</dbReference>
<dbReference type="GeneID" id="30172826"/>
<dbReference type="Proteomes" id="UP000094020">
    <property type="component" value="Chromosome 5"/>
</dbReference>
<accession>A0A1B9I306</accession>
<dbReference type="Pfam" id="PF00557">
    <property type="entry name" value="Peptidase_M24"/>
    <property type="match status" value="1"/>
</dbReference>
<dbReference type="EC" id="3.4.11.18" evidence="6"/>
<dbReference type="CDD" id="cd01086">
    <property type="entry name" value="MetAP1"/>
    <property type="match status" value="1"/>
</dbReference>
<sequence length="321" mass="35887">MFKPTFRNFNQYKYLAGPSKFGIYPVLPSSFALTSYPYPRDVPSSIPRPEYVPNNFFIADWGEHDEVEIKESKARRIELGGEEEIGLREVAKMVRDLLKDVGKLVKPGITTNDIDRFVNDRITSQGGYPSPLGYSSYPRSCTTSVNNVIAHGIPDDRPLHPEDIINVDLTIFYNGYHGDTSATFVLPEVDKAGRDLIEATKEALEIGIRACKPGMKYKDIGTEIEDFARQHGFSVNGQFSGHGIGNVFHKPPWIFHCRNSEPGEILPGDCFTIEPCLVQGSNARGELWDDGWTMVTETGARSAQFEHQVLITEDGVDVLTR</sequence>
<evidence type="ECO:0000256" key="5">
    <source>
        <dbReference type="HAMAP-Rule" id="MF_03174"/>
    </source>
</evidence>
<dbReference type="EMBL" id="KI894011">
    <property type="protein sequence ID" value="OCF49926.1"/>
    <property type="molecule type" value="Genomic_DNA"/>
</dbReference>
<reference evidence="9" key="2">
    <citation type="submission" date="2013-07" db="EMBL/GenBank/DDBJ databases">
        <authorList>
            <consortium name="The Broad Institute Genome Sequencing Platform"/>
            <person name="Cuomo C."/>
            <person name="Litvintseva A."/>
            <person name="Chen Y."/>
            <person name="Heitman J."/>
            <person name="Sun S."/>
            <person name="Springer D."/>
            <person name="Dromer F."/>
            <person name="Young S.K."/>
            <person name="Zeng Q."/>
            <person name="Gargeya S."/>
            <person name="Fitzgerald M."/>
            <person name="Abouelleil A."/>
            <person name="Alvarado L."/>
            <person name="Berlin A.M."/>
            <person name="Chapman S.B."/>
            <person name="Dewar J."/>
            <person name="Goldberg J."/>
            <person name="Griggs A."/>
            <person name="Gujja S."/>
            <person name="Hansen M."/>
            <person name="Howarth C."/>
            <person name="Imamovic A."/>
            <person name="Larimer J."/>
            <person name="McCowan C."/>
            <person name="Murphy C."/>
            <person name="Pearson M."/>
            <person name="Priest M."/>
            <person name="Roberts A."/>
            <person name="Saif S."/>
            <person name="Shea T."/>
            <person name="Sykes S."/>
            <person name="Wortman J."/>
            <person name="Nusbaum C."/>
            <person name="Birren B."/>
        </authorList>
    </citation>
    <scope>NUCLEOTIDE SEQUENCE</scope>
    <source>
        <strain evidence="9">CBS 10737</strain>
    </source>
</reference>
<feature type="binding site" evidence="5">
    <location>
        <position position="179"/>
    </location>
    <ligand>
        <name>a divalent metal cation</name>
        <dbReference type="ChEBI" id="CHEBI:60240"/>
        <label>1</label>
    </ligand>
</feature>
<feature type="binding site" evidence="5">
    <location>
        <position position="179"/>
    </location>
    <ligand>
        <name>a divalent metal cation</name>
        <dbReference type="ChEBI" id="CHEBI:60240"/>
        <label>2</label>
        <note>catalytic</note>
    </ligand>
</feature>
<feature type="domain" description="Peptidase M24" evidence="7">
    <location>
        <begin position="87"/>
        <end position="313"/>
    </location>
</feature>
<dbReference type="GO" id="GO:0070006">
    <property type="term" value="F:metalloaminopeptidase activity"/>
    <property type="evidence" value="ECO:0007669"/>
    <property type="project" value="UniProtKB-UniRule"/>
</dbReference>
<keyword evidence="10" id="KW-1185">Reference proteome</keyword>
<organism evidence="8">
    <name type="scientific">Kwoniella pini CBS 10737</name>
    <dbReference type="NCBI Taxonomy" id="1296096"/>
    <lineage>
        <taxon>Eukaryota</taxon>
        <taxon>Fungi</taxon>
        <taxon>Dikarya</taxon>
        <taxon>Basidiomycota</taxon>
        <taxon>Agaricomycotina</taxon>
        <taxon>Tremellomycetes</taxon>
        <taxon>Tremellales</taxon>
        <taxon>Cryptococcaceae</taxon>
        <taxon>Kwoniella</taxon>
    </lineage>
</organism>
<dbReference type="KEGG" id="kpin:30172826"/>
<dbReference type="RefSeq" id="XP_019011145.1">
    <property type="nucleotide sequence ID" value="XM_019156187.1"/>
</dbReference>
<dbReference type="InterPro" id="IPR000994">
    <property type="entry name" value="Pept_M24"/>
</dbReference>
<feature type="binding site" evidence="5">
    <location>
        <position position="274"/>
    </location>
    <ligand>
        <name>a divalent metal cation</name>
        <dbReference type="ChEBI" id="CHEBI:60240"/>
        <label>2</label>
        <note>catalytic</note>
    </ligand>
</feature>
<reference evidence="9" key="4">
    <citation type="submission" date="2024-02" db="EMBL/GenBank/DDBJ databases">
        <title>Comparative genomics of Cryptococcus and Kwoniella reveals pathogenesis evolution and contrasting modes of karyotype evolution via chromosome fusion or intercentromeric recombination.</title>
        <authorList>
            <person name="Coelho M.A."/>
            <person name="David-Palma M."/>
            <person name="Shea T."/>
            <person name="Bowers K."/>
            <person name="McGinley-Smith S."/>
            <person name="Mohammad A.W."/>
            <person name="Gnirke A."/>
            <person name="Yurkov A.M."/>
            <person name="Nowrousian M."/>
            <person name="Sun S."/>
            <person name="Cuomo C.A."/>
            <person name="Heitman J."/>
        </authorList>
    </citation>
    <scope>NUCLEOTIDE SEQUENCE</scope>
    <source>
        <strain evidence="9">CBS 10737</strain>
    </source>
</reference>
<keyword evidence="4 5" id="KW-0378">Hydrolase</keyword>
<dbReference type="PANTHER" id="PTHR43330">
    <property type="entry name" value="METHIONINE AMINOPEPTIDASE"/>
    <property type="match status" value="1"/>
</dbReference>
<comment type="function">
    <text evidence="6">Cotranslationally removes the N-terminal methionine from nascent proteins. The N-terminal methionine is often cleaved when the second residue in the primary sequence is small and uncharged (Met-Ala-, Cys, Gly, Pro, Ser, Thr, or Val).</text>
</comment>
<protein>
    <recommendedName>
        <fullName evidence="6">Methionine aminopeptidase</fullName>
        <ecNumber evidence="6">3.4.11.18</ecNumber>
    </recommendedName>
</protein>
<dbReference type="InterPro" id="IPR002467">
    <property type="entry name" value="Pept_M24A_MAP1"/>
</dbReference>
<keyword evidence="3 5" id="KW-0479">Metal-binding</keyword>
<dbReference type="Gene3D" id="3.90.230.10">
    <property type="entry name" value="Creatinase/methionine aminopeptidase superfamily"/>
    <property type="match status" value="1"/>
</dbReference>
<dbReference type="InterPro" id="IPR036005">
    <property type="entry name" value="Creatinase/aminopeptidase-like"/>
</dbReference>
<feature type="binding site" evidence="5">
    <location>
        <position position="306"/>
    </location>
    <ligand>
        <name>a divalent metal cation</name>
        <dbReference type="ChEBI" id="CHEBI:60240"/>
        <label>1</label>
    </ligand>
</feature>
<keyword evidence="2 5" id="KW-0645">Protease</keyword>
<proteinExistence type="inferred from homology"/>
<reference evidence="8" key="3">
    <citation type="submission" date="2016-07" db="EMBL/GenBank/DDBJ databases">
        <title>Evolution of pathogenesis and genome organization in the Tremellales.</title>
        <authorList>
            <person name="Cuomo C."/>
            <person name="Litvintseva A."/>
            <person name="Heitman J."/>
            <person name="Chen Y."/>
            <person name="Sun S."/>
            <person name="Springer D."/>
            <person name="Dromer F."/>
            <person name="Young S."/>
            <person name="Zeng Q."/>
            <person name="Chapman S."/>
            <person name="Gujja S."/>
            <person name="Saif S."/>
            <person name="Birren B."/>
        </authorList>
    </citation>
    <scope>NUCLEOTIDE SEQUENCE</scope>
    <source>
        <strain evidence="8">CBS 10737</strain>
    </source>
</reference>
<dbReference type="EMBL" id="CP144523">
    <property type="protein sequence ID" value="WWC70025.1"/>
    <property type="molecule type" value="Genomic_DNA"/>
</dbReference>
<evidence type="ECO:0000256" key="2">
    <source>
        <dbReference type="ARBA" id="ARBA00022670"/>
    </source>
</evidence>
<evidence type="ECO:0000313" key="9">
    <source>
        <dbReference type="EMBL" id="WWC70025.1"/>
    </source>
</evidence>
<feature type="binding site" evidence="5">
    <location>
        <position position="151"/>
    </location>
    <ligand>
        <name>substrate</name>
    </ligand>
</feature>
<name>A0A1B9I306_9TREE</name>
<dbReference type="PANTHER" id="PTHR43330:SF8">
    <property type="entry name" value="METHIONINE AMINOPEPTIDASE 1D, MITOCHONDRIAL"/>
    <property type="match status" value="1"/>
</dbReference>
<gene>
    <name evidence="8" type="ORF">I206_04457</name>
    <name evidence="9" type="ORF">I206_103969</name>
</gene>
<dbReference type="GO" id="GO:0006508">
    <property type="term" value="P:proteolysis"/>
    <property type="evidence" value="ECO:0007669"/>
    <property type="project" value="UniProtKB-KW"/>
</dbReference>
<comment type="similarity">
    <text evidence="5">Belongs to the peptidase M24A family. Methionine aminopeptidase type 1 subfamily.</text>
</comment>
<dbReference type="GO" id="GO:0004239">
    <property type="term" value="F:initiator methionyl aminopeptidase activity"/>
    <property type="evidence" value="ECO:0007669"/>
    <property type="project" value="UniProtKB-UniRule"/>
</dbReference>
<reference evidence="8" key="1">
    <citation type="submission" date="2013-07" db="EMBL/GenBank/DDBJ databases">
        <title>The Genome Sequence of Cryptococcus pinus CBS10737.</title>
        <authorList>
            <consortium name="The Broad Institute Genome Sequencing Platform"/>
            <person name="Cuomo C."/>
            <person name="Litvintseva A."/>
            <person name="Chen Y."/>
            <person name="Heitman J."/>
            <person name="Sun S."/>
            <person name="Springer D."/>
            <person name="Dromer F."/>
            <person name="Young S.K."/>
            <person name="Zeng Q."/>
            <person name="Gargeya S."/>
            <person name="Fitzgerald M."/>
            <person name="Abouelleil A."/>
            <person name="Alvarado L."/>
            <person name="Berlin A.M."/>
            <person name="Chapman S.B."/>
            <person name="Dewar J."/>
            <person name="Goldberg J."/>
            <person name="Griggs A."/>
            <person name="Gujja S."/>
            <person name="Hansen M."/>
            <person name="Howarth C."/>
            <person name="Imamovic A."/>
            <person name="Larimer J."/>
            <person name="McCowan C."/>
            <person name="Murphy C."/>
            <person name="Pearson M."/>
            <person name="Priest M."/>
            <person name="Roberts A."/>
            <person name="Saif S."/>
            <person name="Shea T."/>
            <person name="Sykes S."/>
            <person name="Wortman J."/>
            <person name="Nusbaum C."/>
            <person name="Birren B."/>
        </authorList>
    </citation>
    <scope>NUCLEOTIDE SEQUENCE [LARGE SCALE GENOMIC DNA]</scope>
    <source>
        <strain evidence="8">CBS 10737</strain>
    </source>
</reference>
<dbReference type="STRING" id="1296096.A0A1B9I306"/>
<evidence type="ECO:0000256" key="4">
    <source>
        <dbReference type="ARBA" id="ARBA00022801"/>
    </source>
</evidence>
<feature type="binding site" evidence="5">
    <location>
        <position position="249"/>
    </location>
    <ligand>
        <name>substrate</name>
    </ligand>
</feature>
<evidence type="ECO:0000256" key="6">
    <source>
        <dbReference type="RuleBase" id="RU003653"/>
    </source>
</evidence>
<feature type="binding site" evidence="5">
    <location>
        <position position="306"/>
    </location>
    <ligand>
        <name>a divalent metal cation</name>
        <dbReference type="ChEBI" id="CHEBI:60240"/>
        <label>2</label>
        <note>catalytic</note>
    </ligand>
</feature>
<evidence type="ECO:0000256" key="3">
    <source>
        <dbReference type="ARBA" id="ARBA00022723"/>
    </source>
</evidence>
<dbReference type="NCBIfam" id="TIGR00500">
    <property type="entry name" value="met_pdase_I"/>
    <property type="match status" value="1"/>
</dbReference>
<comment type="catalytic activity">
    <reaction evidence="5 6">
        <text>Release of N-terminal amino acids, preferentially methionine, from peptides and arylamides.</text>
        <dbReference type="EC" id="3.4.11.18"/>
    </reaction>
</comment>
<keyword evidence="1 5" id="KW-0031">Aminopeptidase</keyword>
<dbReference type="SUPFAM" id="SSF55920">
    <property type="entry name" value="Creatinase/aminopeptidase"/>
    <property type="match status" value="1"/>
</dbReference>